<evidence type="ECO:0000256" key="2">
    <source>
        <dbReference type="ARBA" id="ARBA00006521"/>
    </source>
</evidence>
<keyword evidence="8" id="KW-0378">Hydrolase</keyword>
<keyword evidence="6" id="KW-0479">Metal-binding</keyword>
<evidence type="ECO:0000256" key="6">
    <source>
        <dbReference type="ARBA" id="ARBA00022723"/>
    </source>
</evidence>
<protein>
    <recommendedName>
        <fullName evidence="4">Type-4 uracil-DNA glycosylase</fullName>
        <ecNumber evidence="3">3.2.2.27</ecNumber>
    </recommendedName>
</protein>
<evidence type="ECO:0000256" key="3">
    <source>
        <dbReference type="ARBA" id="ARBA00012030"/>
    </source>
</evidence>
<evidence type="ECO:0000313" key="13">
    <source>
        <dbReference type="EMBL" id="AKI96769.1"/>
    </source>
</evidence>
<comment type="catalytic activity">
    <reaction evidence="1">
        <text>Hydrolyzes single-stranded DNA or mismatched double-stranded DNA and polynucleotides, releasing free uracil.</text>
        <dbReference type="EC" id="3.2.2.27"/>
    </reaction>
</comment>
<accession>A0A0G2ZB04</accession>
<evidence type="ECO:0000256" key="1">
    <source>
        <dbReference type="ARBA" id="ARBA00001400"/>
    </source>
</evidence>
<reference evidence="13 14" key="1">
    <citation type="submission" date="2015-04" db="EMBL/GenBank/DDBJ databases">
        <title>Complete Genome Sequence of Kosmotoga pacifica SLHLJ1.</title>
        <authorList>
            <person name="Jiang L.J."/>
            <person name="Shao Z.Z."/>
            <person name="Jebbar M."/>
        </authorList>
    </citation>
    <scope>NUCLEOTIDE SEQUENCE [LARGE SCALE GENOMIC DNA]</scope>
    <source>
        <strain evidence="13 14">SLHLJ1</strain>
    </source>
</reference>
<evidence type="ECO:0000256" key="11">
    <source>
        <dbReference type="ARBA" id="ARBA00023204"/>
    </source>
</evidence>
<dbReference type="STRING" id="1330330.IX53_01850"/>
<keyword evidence="9" id="KW-0408">Iron</keyword>
<keyword evidence="11" id="KW-0234">DNA repair</keyword>
<dbReference type="InterPro" id="IPR051536">
    <property type="entry name" value="UDG_Type-4/5"/>
</dbReference>
<dbReference type="SMART" id="SM00987">
    <property type="entry name" value="UreE_C"/>
    <property type="match status" value="1"/>
</dbReference>
<dbReference type="GO" id="GO:0046872">
    <property type="term" value="F:metal ion binding"/>
    <property type="evidence" value="ECO:0007669"/>
    <property type="project" value="UniProtKB-KW"/>
</dbReference>
<dbReference type="SMART" id="SM00986">
    <property type="entry name" value="UDG"/>
    <property type="match status" value="1"/>
</dbReference>
<evidence type="ECO:0000256" key="7">
    <source>
        <dbReference type="ARBA" id="ARBA00022763"/>
    </source>
</evidence>
<evidence type="ECO:0000256" key="10">
    <source>
        <dbReference type="ARBA" id="ARBA00023014"/>
    </source>
</evidence>
<organism evidence="13 14">
    <name type="scientific">Kosmotoga pacifica</name>
    <dbReference type="NCBI Taxonomy" id="1330330"/>
    <lineage>
        <taxon>Bacteria</taxon>
        <taxon>Thermotogati</taxon>
        <taxon>Thermotogota</taxon>
        <taxon>Thermotogae</taxon>
        <taxon>Kosmotogales</taxon>
        <taxon>Kosmotogaceae</taxon>
        <taxon>Kosmotoga</taxon>
    </lineage>
</organism>
<dbReference type="InterPro" id="IPR036895">
    <property type="entry name" value="Uracil-DNA_glycosylase-like_sf"/>
</dbReference>
<dbReference type="PATRIC" id="fig|1330330.3.peg.380"/>
<evidence type="ECO:0000256" key="9">
    <source>
        <dbReference type="ARBA" id="ARBA00023004"/>
    </source>
</evidence>
<evidence type="ECO:0000256" key="4">
    <source>
        <dbReference type="ARBA" id="ARBA00019403"/>
    </source>
</evidence>
<dbReference type="Gene3D" id="3.40.470.10">
    <property type="entry name" value="Uracil-DNA glycosylase-like domain"/>
    <property type="match status" value="1"/>
</dbReference>
<keyword evidence="7" id="KW-0227">DNA damage</keyword>
<evidence type="ECO:0000256" key="8">
    <source>
        <dbReference type="ARBA" id="ARBA00022801"/>
    </source>
</evidence>
<dbReference type="RefSeq" id="WP_047753904.1">
    <property type="nucleotide sequence ID" value="NZ_CAJUHA010000004.1"/>
</dbReference>
<dbReference type="KEGG" id="kpf:IX53_01850"/>
<feature type="domain" description="Uracil-DNA glycosylase-like" evidence="12">
    <location>
        <begin position="35"/>
        <end position="188"/>
    </location>
</feature>
<dbReference type="Pfam" id="PF03167">
    <property type="entry name" value="UDG"/>
    <property type="match status" value="1"/>
</dbReference>
<keyword evidence="14" id="KW-1185">Reference proteome</keyword>
<sequence length="206" mass="23284">MTDYIKRKEIMLAITRKIEECTSCPLSMERTNVVPGEGSLESPIVFVGEGPGAEEDASGRPFVGRAGQLLTKILESVNLSREDVYITNVVKCRPPKNRAPTYEEMKACSPFLLSQLAIIKPKLIVTLGATALSFFLENEKVAITRYRGQLYDWYPGTKIFAMFHPSYLLRNPSKAPGSPKYLTWEDIKKVRKMYDQALKEEELSLE</sequence>
<dbReference type="InterPro" id="IPR005122">
    <property type="entry name" value="Uracil-DNA_glycosylase-like"/>
</dbReference>
<dbReference type="NCBIfam" id="TIGR00758">
    <property type="entry name" value="UDG_fam4"/>
    <property type="match status" value="1"/>
</dbReference>
<dbReference type="EMBL" id="CP011232">
    <property type="protein sequence ID" value="AKI96769.1"/>
    <property type="molecule type" value="Genomic_DNA"/>
</dbReference>
<dbReference type="SUPFAM" id="SSF52141">
    <property type="entry name" value="Uracil-DNA glycosylase-like"/>
    <property type="match status" value="1"/>
</dbReference>
<evidence type="ECO:0000313" key="14">
    <source>
        <dbReference type="Proteomes" id="UP000035159"/>
    </source>
</evidence>
<dbReference type="AlphaFoldDB" id="A0A0G2ZB04"/>
<keyword evidence="5" id="KW-0004">4Fe-4S</keyword>
<dbReference type="PANTHER" id="PTHR33693">
    <property type="entry name" value="TYPE-5 URACIL-DNA GLYCOSYLASE"/>
    <property type="match status" value="1"/>
</dbReference>
<dbReference type="GO" id="GO:0004844">
    <property type="term" value="F:uracil DNA N-glycosylase activity"/>
    <property type="evidence" value="ECO:0007669"/>
    <property type="project" value="UniProtKB-EC"/>
</dbReference>
<dbReference type="GO" id="GO:0006281">
    <property type="term" value="P:DNA repair"/>
    <property type="evidence" value="ECO:0007669"/>
    <property type="project" value="UniProtKB-KW"/>
</dbReference>
<dbReference type="OrthoDB" id="5290748at2"/>
<comment type="similarity">
    <text evidence="2">Belongs to the uracil-DNA glycosylase (UDG) superfamily. Type 4 (UDGa) family.</text>
</comment>
<dbReference type="GO" id="GO:0051539">
    <property type="term" value="F:4 iron, 4 sulfur cluster binding"/>
    <property type="evidence" value="ECO:0007669"/>
    <property type="project" value="UniProtKB-KW"/>
</dbReference>
<dbReference type="InterPro" id="IPR005273">
    <property type="entry name" value="Ura-DNA_glyco_family4"/>
</dbReference>
<proteinExistence type="inferred from homology"/>
<evidence type="ECO:0000256" key="5">
    <source>
        <dbReference type="ARBA" id="ARBA00022485"/>
    </source>
</evidence>
<dbReference type="CDD" id="cd10030">
    <property type="entry name" value="UDG-F4_TTUDGA_SPO1dp_like"/>
    <property type="match status" value="1"/>
</dbReference>
<gene>
    <name evidence="13" type="ORF">IX53_01850</name>
</gene>
<dbReference type="EC" id="3.2.2.27" evidence="3"/>
<evidence type="ECO:0000259" key="12">
    <source>
        <dbReference type="SMART" id="SM00986"/>
    </source>
</evidence>
<dbReference type="PANTHER" id="PTHR33693:SF1">
    <property type="entry name" value="TYPE-4 URACIL-DNA GLYCOSYLASE"/>
    <property type="match status" value="1"/>
</dbReference>
<dbReference type="Proteomes" id="UP000035159">
    <property type="component" value="Chromosome"/>
</dbReference>
<name>A0A0G2ZB04_9BACT</name>
<keyword evidence="10" id="KW-0411">Iron-sulfur</keyword>